<name>A0A1Y5PT95_9SPHN</name>
<feature type="region of interest" description="Disordered" evidence="1">
    <location>
        <begin position="1"/>
        <end position="21"/>
    </location>
</feature>
<dbReference type="AlphaFoldDB" id="A0A1Y5PT95"/>
<proteinExistence type="predicted"/>
<sequence length="80" mass="8985">MTDMSDEEDANARAARARQGSPFLSPEQAAFYLSLSLRTLQEYRTAGTGPVYRRHSRHIRYHIDDLDAWSRGVGEAGDDA</sequence>
<reference evidence="3" key="1">
    <citation type="submission" date="2016-03" db="EMBL/GenBank/DDBJ databases">
        <authorList>
            <person name="Ploux O."/>
        </authorList>
    </citation>
    <scope>NUCLEOTIDE SEQUENCE</scope>
    <source>
        <strain evidence="3">UC10</strain>
    </source>
</reference>
<dbReference type="KEGG" id="sphu:SPPYR_0735"/>
<dbReference type="Pfam" id="PF12728">
    <property type="entry name" value="HTH_17"/>
    <property type="match status" value="1"/>
</dbReference>
<organism evidence="3">
    <name type="scientific">uncultured Sphingopyxis sp</name>
    <dbReference type="NCBI Taxonomy" id="310581"/>
    <lineage>
        <taxon>Bacteria</taxon>
        <taxon>Pseudomonadati</taxon>
        <taxon>Pseudomonadota</taxon>
        <taxon>Alphaproteobacteria</taxon>
        <taxon>Sphingomonadales</taxon>
        <taxon>Sphingomonadaceae</taxon>
        <taxon>Sphingopyxis</taxon>
        <taxon>environmental samples</taxon>
    </lineage>
</organism>
<dbReference type="InterPro" id="IPR041657">
    <property type="entry name" value="HTH_17"/>
</dbReference>
<dbReference type="EMBL" id="LT598653">
    <property type="protein sequence ID" value="SBV31855.1"/>
    <property type="molecule type" value="Genomic_DNA"/>
</dbReference>
<evidence type="ECO:0000313" key="3">
    <source>
        <dbReference type="EMBL" id="SBV31855.1"/>
    </source>
</evidence>
<dbReference type="InterPro" id="IPR009061">
    <property type="entry name" value="DNA-bd_dom_put_sf"/>
</dbReference>
<protein>
    <recommendedName>
        <fullName evidence="2">Helix-turn-helix domain-containing protein</fullName>
    </recommendedName>
</protein>
<feature type="domain" description="Helix-turn-helix" evidence="2">
    <location>
        <begin position="23"/>
        <end position="69"/>
    </location>
</feature>
<dbReference type="SUPFAM" id="SSF46955">
    <property type="entry name" value="Putative DNA-binding domain"/>
    <property type="match status" value="1"/>
</dbReference>
<accession>A0A1Y5PT95</accession>
<gene>
    <name evidence="3" type="ORF">SPPYR_0735</name>
</gene>
<evidence type="ECO:0000256" key="1">
    <source>
        <dbReference type="SAM" id="MobiDB-lite"/>
    </source>
</evidence>
<evidence type="ECO:0000259" key="2">
    <source>
        <dbReference type="Pfam" id="PF12728"/>
    </source>
</evidence>